<dbReference type="AlphaFoldDB" id="A0AAD8IY32"/>
<accession>A0AAD8IY32</accession>
<dbReference type="Proteomes" id="UP001237642">
    <property type="component" value="Unassembled WGS sequence"/>
</dbReference>
<dbReference type="GO" id="GO:0005576">
    <property type="term" value="C:extracellular region"/>
    <property type="evidence" value="ECO:0007669"/>
    <property type="project" value="TreeGrafter"/>
</dbReference>
<dbReference type="Gene3D" id="2.40.70.10">
    <property type="entry name" value="Acid Proteases"/>
    <property type="match status" value="1"/>
</dbReference>
<evidence type="ECO:0000259" key="5">
    <source>
        <dbReference type="PROSITE" id="PS51767"/>
    </source>
</evidence>
<evidence type="ECO:0000256" key="3">
    <source>
        <dbReference type="ARBA" id="ARBA00022801"/>
    </source>
</evidence>
<dbReference type="InterPro" id="IPR051708">
    <property type="entry name" value="Plant_Aspart_Prot_A1"/>
</dbReference>
<keyword evidence="4" id="KW-0732">Signal</keyword>
<gene>
    <name evidence="6" type="ORF">POM88_012114</name>
</gene>
<comment type="caution">
    <text evidence="6">The sequence shown here is derived from an EMBL/GenBank/DDBJ whole genome shotgun (WGS) entry which is preliminary data.</text>
</comment>
<keyword evidence="2" id="KW-0645">Protease</keyword>
<evidence type="ECO:0000313" key="7">
    <source>
        <dbReference type="Proteomes" id="UP001237642"/>
    </source>
</evidence>
<protein>
    <recommendedName>
        <fullName evidence="5">Peptidase A1 domain-containing protein</fullName>
    </recommendedName>
</protein>
<evidence type="ECO:0000256" key="2">
    <source>
        <dbReference type="ARBA" id="ARBA00022670"/>
    </source>
</evidence>
<organism evidence="6 7">
    <name type="scientific">Heracleum sosnowskyi</name>
    <dbReference type="NCBI Taxonomy" id="360622"/>
    <lineage>
        <taxon>Eukaryota</taxon>
        <taxon>Viridiplantae</taxon>
        <taxon>Streptophyta</taxon>
        <taxon>Embryophyta</taxon>
        <taxon>Tracheophyta</taxon>
        <taxon>Spermatophyta</taxon>
        <taxon>Magnoliopsida</taxon>
        <taxon>eudicotyledons</taxon>
        <taxon>Gunneridae</taxon>
        <taxon>Pentapetalae</taxon>
        <taxon>asterids</taxon>
        <taxon>campanulids</taxon>
        <taxon>Apiales</taxon>
        <taxon>Apiaceae</taxon>
        <taxon>Apioideae</taxon>
        <taxon>apioid superclade</taxon>
        <taxon>Tordylieae</taxon>
        <taxon>Tordyliinae</taxon>
        <taxon>Heracleum</taxon>
    </lineage>
</organism>
<dbReference type="SUPFAM" id="SSF50630">
    <property type="entry name" value="Acid proteases"/>
    <property type="match status" value="1"/>
</dbReference>
<comment type="similarity">
    <text evidence="1">Belongs to the peptidase A1 family.</text>
</comment>
<dbReference type="PROSITE" id="PS51767">
    <property type="entry name" value="PEPTIDASE_A1"/>
    <property type="match status" value="1"/>
</dbReference>
<dbReference type="GO" id="GO:0008233">
    <property type="term" value="F:peptidase activity"/>
    <property type="evidence" value="ECO:0007669"/>
    <property type="project" value="UniProtKB-KW"/>
</dbReference>
<evidence type="ECO:0000256" key="1">
    <source>
        <dbReference type="ARBA" id="ARBA00007447"/>
    </source>
</evidence>
<dbReference type="GO" id="GO:0006508">
    <property type="term" value="P:proteolysis"/>
    <property type="evidence" value="ECO:0007669"/>
    <property type="project" value="UniProtKB-KW"/>
</dbReference>
<dbReference type="InterPro" id="IPR021109">
    <property type="entry name" value="Peptidase_aspartic_dom_sf"/>
</dbReference>
<keyword evidence="3" id="KW-0378">Hydrolase</keyword>
<keyword evidence="7" id="KW-1185">Reference proteome</keyword>
<dbReference type="InterPro" id="IPR032861">
    <property type="entry name" value="TAXi_N"/>
</dbReference>
<dbReference type="InterPro" id="IPR033121">
    <property type="entry name" value="PEPTIDASE_A1"/>
</dbReference>
<proteinExistence type="inferred from homology"/>
<dbReference type="Pfam" id="PF14543">
    <property type="entry name" value="TAXi_N"/>
    <property type="match status" value="1"/>
</dbReference>
<sequence length="210" mass="23180">MISRMKSHSHSSFSALINILLFNLILLFIALQPCSSSDINLHNSTPKPGFRIALQHVDSGTQFSSRVHPTITGLEYVMQVGIGTPPVHYNAVINTGADLIWTQCKPCLKCMKQSTPLFDSEKSSSFSNLSCSTQFCDTRQTFCAIDQCTYIYVYNADTYTRGNMATETFTFGCGNDNHFFEDGFGGLMGMGRGLLSLVSQLNVKAQRTLS</sequence>
<name>A0AAD8IY32_9APIA</name>
<dbReference type="EMBL" id="JAUIZM010000003">
    <property type="protein sequence ID" value="KAK1393058.1"/>
    <property type="molecule type" value="Genomic_DNA"/>
</dbReference>
<evidence type="ECO:0000313" key="6">
    <source>
        <dbReference type="EMBL" id="KAK1393058.1"/>
    </source>
</evidence>
<dbReference type="PANTHER" id="PTHR47967:SF128">
    <property type="entry name" value="ASPARTIC PROTEINASE CDR1-LIKE"/>
    <property type="match status" value="1"/>
</dbReference>
<reference evidence="6" key="1">
    <citation type="submission" date="2023-02" db="EMBL/GenBank/DDBJ databases">
        <title>Genome of toxic invasive species Heracleum sosnowskyi carries increased number of genes despite the absence of recent whole-genome duplications.</title>
        <authorList>
            <person name="Schelkunov M."/>
            <person name="Shtratnikova V."/>
            <person name="Makarenko M."/>
            <person name="Klepikova A."/>
            <person name="Omelchenko D."/>
            <person name="Novikova G."/>
            <person name="Obukhova E."/>
            <person name="Bogdanov V."/>
            <person name="Penin A."/>
            <person name="Logacheva M."/>
        </authorList>
    </citation>
    <scope>NUCLEOTIDE SEQUENCE</scope>
    <source>
        <strain evidence="6">Hsosn_3</strain>
        <tissue evidence="6">Leaf</tissue>
    </source>
</reference>
<feature type="domain" description="Peptidase A1" evidence="5">
    <location>
        <begin position="76"/>
        <end position="210"/>
    </location>
</feature>
<feature type="signal peptide" evidence="4">
    <location>
        <begin position="1"/>
        <end position="36"/>
    </location>
</feature>
<feature type="chain" id="PRO_5042238317" description="Peptidase A1 domain-containing protein" evidence="4">
    <location>
        <begin position="37"/>
        <end position="210"/>
    </location>
</feature>
<reference evidence="6" key="2">
    <citation type="submission" date="2023-05" db="EMBL/GenBank/DDBJ databases">
        <authorList>
            <person name="Schelkunov M.I."/>
        </authorList>
    </citation>
    <scope>NUCLEOTIDE SEQUENCE</scope>
    <source>
        <strain evidence="6">Hsosn_3</strain>
        <tissue evidence="6">Leaf</tissue>
    </source>
</reference>
<dbReference type="PANTHER" id="PTHR47967">
    <property type="entry name" value="OS07G0603500 PROTEIN-RELATED"/>
    <property type="match status" value="1"/>
</dbReference>
<evidence type="ECO:0000256" key="4">
    <source>
        <dbReference type="SAM" id="SignalP"/>
    </source>
</evidence>